<organism evidence="2 3">
    <name type="scientific">Linnemannia exigua</name>
    <dbReference type="NCBI Taxonomy" id="604196"/>
    <lineage>
        <taxon>Eukaryota</taxon>
        <taxon>Fungi</taxon>
        <taxon>Fungi incertae sedis</taxon>
        <taxon>Mucoromycota</taxon>
        <taxon>Mortierellomycotina</taxon>
        <taxon>Mortierellomycetes</taxon>
        <taxon>Mortierellales</taxon>
        <taxon>Mortierellaceae</taxon>
        <taxon>Linnemannia</taxon>
    </lineage>
</organism>
<gene>
    <name evidence="2" type="ORF">BGZ95_000650</name>
</gene>
<dbReference type="Proteomes" id="UP001194580">
    <property type="component" value="Unassembled WGS sequence"/>
</dbReference>
<evidence type="ECO:0000313" key="2">
    <source>
        <dbReference type="EMBL" id="KAG0279638.1"/>
    </source>
</evidence>
<dbReference type="EMBL" id="JAAAIL010000112">
    <property type="protein sequence ID" value="KAG0279638.1"/>
    <property type="molecule type" value="Genomic_DNA"/>
</dbReference>
<reference evidence="2" key="1">
    <citation type="journal article" date="2020" name="Fungal Divers.">
        <title>Resolving the Mortierellaceae phylogeny through synthesis of multi-gene phylogenetics and phylogenomics.</title>
        <authorList>
            <person name="Vandepol N."/>
            <person name="Liber J."/>
            <person name="Desiro A."/>
            <person name="Na H."/>
            <person name="Kennedy M."/>
            <person name="Barry K."/>
            <person name="Grigoriev I.V."/>
            <person name="Miller A.N."/>
            <person name="O'Donnell K."/>
            <person name="Stajich J.E."/>
            <person name="Bonito G."/>
        </authorList>
    </citation>
    <scope>NUCLEOTIDE SEQUENCE</scope>
    <source>
        <strain evidence="2">NRRL 28262</strain>
    </source>
</reference>
<comment type="caution">
    <text evidence="2">The sequence shown here is derived from an EMBL/GenBank/DDBJ whole genome shotgun (WGS) entry which is preliminary data.</text>
</comment>
<evidence type="ECO:0000313" key="3">
    <source>
        <dbReference type="Proteomes" id="UP001194580"/>
    </source>
</evidence>
<proteinExistence type="predicted"/>
<dbReference type="SUPFAM" id="SSF52047">
    <property type="entry name" value="RNI-like"/>
    <property type="match status" value="1"/>
</dbReference>
<dbReference type="InterPro" id="IPR032675">
    <property type="entry name" value="LRR_dom_sf"/>
</dbReference>
<sequence>MLYARNESFWISYASLERFFVNLRTAPLTTVHVDFDLSHFDPSFFWSLSQLPRLEELTLRTHITAPYDSPNTASVLFAGFLECCPTLKVFNFWYRTTLETWYNPARPKGKLERLLKRCLEPSRPTSLPEVHARRIRAPIDQGTFREDIKETTHEIAQQSLSPKEYQLRRLDFKPDTLDLLTLHQITAKMLHLEELDMRGQWNDIPTTTWTALSSHCQRLRVLRIHLQGDNIGVPTLPQFISFFPRLHTLELHSQQFRSDPDLSALGSVLKQHEERHGTQHSLESLLITGFLVQPIRIVADALTQGFANLKSLQVEKARMDKTDKDADPSNPPQASGEAPALDLSLPIRSQDTLLQLVISDVAFPDKTSTATFFTRIQEFSKLTTMQIRLQHLRDLISNPPPAPASVSVGGAHGGTKVIHRQSAGGKGTQQPMFNFSFPTIRVLKLTGVQPIPGHLGEGSILELYETRLFISAFPSLTHLYIQITPDINPALFNPARFLSKLIPNVRVVTFLE</sequence>
<dbReference type="Gene3D" id="3.80.10.10">
    <property type="entry name" value="Ribonuclease Inhibitor"/>
    <property type="match status" value="1"/>
</dbReference>
<keyword evidence="3" id="KW-1185">Reference proteome</keyword>
<accession>A0AAD4DLG2</accession>
<dbReference type="AlphaFoldDB" id="A0AAD4DLG2"/>
<name>A0AAD4DLG2_9FUNG</name>
<evidence type="ECO:0000256" key="1">
    <source>
        <dbReference type="SAM" id="MobiDB-lite"/>
    </source>
</evidence>
<evidence type="ECO:0008006" key="4">
    <source>
        <dbReference type="Google" id="ProtNLM"/>
    </source>
</evidence>
<feature type="region of interest" description="Disordered" evidence="1">
    <location>
        <begin position="319"/>
        <end position="342"/>
    </location>
</feature>
<protein>
    <recommendedName>
        <fullName evidence="4">F-box domain-containing protein</fullName>
    </recommendedName>
</protein>